<dbReference type="KEGG" id="pglu:A3958_17050"/>
<reference evidence="4" key="1">
    <citation type="journal article" date="2016" name="Genome Announc.">
        <title>Draft genomes of two strains of Paenibacillus glucanolyticus with capability to degrade lignocellulose.</title>
        <authorList>
            <person name="Mathews S.L."/>
            <person name="Pawlak J."/>
            <person name="Grunden A.M."/>
        </authorList>
    </citation>
    <scope>NUCLEOTIDE SEQUENCE [LARGE SCALE GENOMIC DNA]</scope>
    <source>
        <strain evidence="4">SLM1</strain>
    </source>
</reference>
<protein>
    <submittedName>
        <fullName evidence="4">Isochorismatase</fullName>
    </submittedName>
</protein>
<organism evidence="4 5">
    <name type="scientific">Paenibacillus glucanolyticus</name>
    <dbReference type="NCBI Taxonomy" id="59843"/>
    <lineage>
        <taxon>Bacteria</taxon>
        <taxon>Bacillati</taxon>
        <taxon>Bacillota</taxon>
        <taxon>Bacilli</taxon>
        <taxon>Bacillales</taxon>
        <taxon>Paenibacillaceae</taxon>
        <taxon>Paenibacillus</taxon>
    </lineage>
</organism>
<dbReference type="Pfam" id="PF00857">
    <property type="entry name" value="Isochorismatase"/>
    <property type="match status" value="1"/>
</dbReference>
<accession>A0A163KX65</accession>
<proteinExistence type="inferred from homology"/>
<evidence type="ECO:0000256" key="1">
    <source>
        <dbReference type="ARBA" id="ARBA00006336"/>
    </source>
</evidence>
<dbReference type="OrthoDB" id="4305745at2"/>
<name>A0A163KX65_9BACL</name>
<dbReference type="InterPro" id="IPR050272">
    <property type="entry name" value="Isochorismatase-like_hydrls"/>
</dbReference>
<dbReference type="Proteomes" id="UP000076796">
    <property type="component" value="Unassembled WGS sequence"/>
</dbReference>
<keyword evidence="2" id="KW-0378">Hydrolase</keyword>
<dbReference type="CDD" id="cd00431">
    <property type="entry name" value="cysteine_hydrolases"/>
    <property type="match status" value="1"/>
</dbReference>
<evidence type="ECO:0000259" key="3">
    <source>
        <dbReference type="Pfam" id="PF00857"/>
    </source>
</evidence>
<dbReference type="AlphaFoldDB" id="A0A163KX65"/>
<evidence type="ECO:0000256" key="2">
    <source>
        <dbReference type="ARBA" id="ARBA00022801"/>
    </source>
</evidence>
<keyword evidence="5" id="KW-1185">Reference proteome</keyword>
<dbReference type="GeneID" id="97556943"/>
<dbReference type="InterPro" id="IPR036380">
    <property type="entry name" value="Isochorismatase-like_sf"/>
</dbReference>
<feature type="domain" description="Isochorismatase-like" evidence="3">
    <location>
        <begin position="14"/>
        <end position="193"/>
    </location>
</feature>
<dbReference type="Gene3D" id="3.40.50.850">
    <property type="entry name" value="Isochorismatase-like"/>
    <property type="match status" value="1"/>
</dbReference>
<dbReference type="PANTHER" id="PTHR43540">
    <property type="entry name" value="PEROXYUREIDOACRYLATE/UREIDOACRYLATE AMIDOHYDROLASE-RELATED"/>
    <property type="match status" value="1"/>
</dbReference>
<dbReference type="PANTHER" id="PTHR43540:SF6">
    <property type="entry name" value="ISOCHORISMATASE-LIKE DOMAIN-CONTAINING PROTEIN"/>
    <property type="match status" value="1"/>
</dbReference>
<comment type="similarity">
    <text evidence="1">Belongs to the isochorismatase family.</text>
</comment>
<sequence>MKSLNQLMLESKAAVIVVDVQNDYCHPEGALPRAGCDVSGVGEMMPKLHKLLQSAREFHVPVIFIQTLHEKATDSDAWTTRSSGRSAHVCRRGSWGAEFYEVAPEQDDIIVNKHRYSAFVNTRLDSVLKTLKIETLIMTGVSTNVCVESTARDGFMLDYHIVLVADACASYSQSAHDMTLENIEGYFGKVSGVQHVIDIWMDKIPDESVRPMSAAQTTAR</sequence>
<dbReference type="EMBL" id="LWMH01000001">
    <property type="protein sequence ID" value="KZS47612.1"/>
    <property type="molecule type" value="Genomic_DNA"/>
</dbReference>
<dbReference type="InterPro" id="IPR016291">
    <property type="entry name" value="Isochorismatase"/>
</dbReference>
<comment type="caution">
    <text evidence="4">The sequence shown here is derived from an EMBL/GenBank/DDBJ whole genome shotgun (WGS) entry which is preliminary data.</text>
</comment>
<dbReference type="GO" id="GO:0008908">
    <property type="term" value="F:isochorismatase activity"/>
    <property type="evidence" value="ECO:0007669"/>
    <property type="project" value="InterPro"/>
</dbReference>
<dbReference type="RefSeq" id="WP_006208966.1">
    <property type="nucleotide sequence ID" value="NZ_CBCSBX010000009.1"/>
</dbReference>
<gene>
    <name evidence="4" type="ORF">AWU65_17640</name>
</gene>
<dbReference type="SUPFAM" id="SSF52499">
    <property type="entry name" value="Isochorismatase-like hydrolases"/>
    <property type="match status" value="1"/>
</dbReference>
<dbReference type="STRING" id="59843.A3958_17050"/>
<evidence type="ECO:0000313" key="5">
    <source>
        <dbReference type="Proteomes" id="UP000076796"/>
    </source>
</evidence>
<evidence type="ECO:0000313" key="4">
    <source>
        <dbReference type="EMBL" id="KZS47612.1"/>
    </source>
</evidence>
<dbReference type="PRINTS" id="PR01398">
    <property type="entry name" value="ISCHRISMTASE"/>
</dbReference>
<dbReference type="InterPro" id="IPR000868">
    <property type="entry name" value="Isochorismatase-like_dom"/>
</dbReference>